<dbReference type="AlphaFoldDB" id="A0A9P9DLV1"/>
<dbReference type="InterPro" id="IPR023696">
    <property type="entry name" value="Ureohydrolase_dom_sf"/>
</dbReference>
<dbReference type="InterPro" id="IPR020855">
    <property type="entry name" value="Ureohydrolase_Mn_BS"/>
</dbReference>
<dbReference type="OrthoDB" id="288726at2759"/>
<evidence type="ECO:0000256" key="3">
    <source>
        <dbReference type="PROSITE-ProRule" id="PRU00742"/>
    </source>
</evidence>
<evidence type="ECO:0000256" key="2">
    <source>
        <dbReference type="ARBA" id="ARBA00022801"/>
    </source>
</evidence>
<dbReference type="SUPFAM" id="SSF52768">
    <property type="entry name" value="Arginase/deacetylase"/>
    <property type="match status" value="1"/>
</dbReference>
<dbReference type="PANTHER" id="PTHR11358:SF30">
    <property type="entry name" value="AGMATINASE 1-RELATED"/>
    <property type="match status" value="1"/>
</dbReference>
<dbReference type="GO" id="GO:0033389">
    <property type="term" value="P:putrescine biosynthetic process from arginine, via agmatine"/>
    <property type="evidence" value="ECO:0007669"/>
    <property type="project" value="TreeGrafter"/>
</dbReference>
<dbReference type="EMBL" id="JAGMUU010000027">
    <property type="protein sequence ID" value="KAH7121900.1"/>
    <property type="molecule type" value="Genomic_DNA"/>
</dbReference>
<evidence type="ECO:0000256" key="4">
    <source>
        <dbReference type="RuleBase" id="RU003684"/>
    </source>
</evidence>
<feature type="signal peptide" evidence="5">
    <location>
        <begin position="1"/>
        <end position="22"/>
    </location>
</feature>
<dbReference type="PROSITE" id="PS01053">
    <property type="entry name" value="ARGINASE_1"/>
    <property type="match status" value="1"/>
</dbReference>
<dbReference type="PROSITE" id="PS51409">
    <property type="entry name" value="ARGINASE_2"/>
    <property type="match status" value="1"/>
</dbReference>
<keyword evidence="2 4" id="KW-0378">Hydrolase</keyword>
<dbReference type="CDD" id="cd11592">
    <property type="entry name" value="Agmatinase_PAH"/>
    <property type="match status" value="1"/>
</dbReference>
<accession>A0A9P9DLV1</accession>
<evidence type="ECO:0000256" key="5">
    <source>
        <dbReference type="SAM" id="SignalP"/>
    </source>
</evidence>
<dbReference type="GO" id="GO:0008783">
    <property type="term" value="F:agmatinase activity"/>
    <property type="evidence" value="ECO:0007669"/>
    <property type="project" value="TreeGrafter"/>
</dbReference>
<dbReference type="Proteomes" id="UP000717696">
    <property type="component" value="Unassembled WGS sequence"/>
</dbReference>
<dbReference type="GO" id="GO:0046872">
    <property type="term" value="F:metal ion binding"/>
    <property type="evidence" value="ECO:0007669"/>
    <property type="project" value="UniProtKB-KW"/>
</dbReference>
<keyword evidence="7" id="KW-1185">Reference proteome</keyword>
<sequence>MFYPIVWVVAATVSSQLLGVNAYVPKSPRDQIRLGNKQQHGQTFHEASIFRSPGGLSLIESHVNAPDEFHLYDNFGKDSPMPGIATFAHINWTNCFSPENDESFDIGIVGMPFDLGVSYRPGQRFGPAATRTAAQRMAPFISWSMAHGMVNPFLDWATVVDCGDIPNSVFDKYEAVQELGAGLHSMASRKPKNAEKGDKVRLITLGGDHTITLPSLRALHPVWGNMAVIHFDSHLDTWNPAQWGGGINKYDEITHGTLLHFAHEEGLLKNDTGVHVGTRAVLFDKTEDLRHDAECGFQCIMATEIDDLGINAIVERIKERVGDNPVYVTIDIDVLDPAFAPATGTTEIGGWSTRELIAVLRGLSKAGVLIIGADIAELSPVYDDVSQTTATAVAQLVFELLQWMVRVPTK</sequence>
<gene>
    <name evidence="6" type="ORF">B0J13DRAFT_456685</name>
</gene>
<comment type="caution">
    <text evidence="6">The sequence shown here is derived from an EMBL/GenBank/DDBJ whole genome shotgun (WGS) entry which is preliminary data.</text>
</comment>
<reference evidence="6" key="1">
    <citation type="journal article" date="2021" name="Nat. Commun.">
        <title>Genetic determinants of endophytism in the Arabidopsis root mycobiome.</title>
        <authorList>
            <person name="Mesny F."/>
            <person name="Miyauchi S."/>
            <person name="Thiergart T."/>
            <person name="Pickel B."/>
            <person name="Atanasova L."/>
            <person name="Karlsson M."/>
            <person name="Huettel B."/>
            <person name="Barry K.W."/>
            <person name="Haridas S."/>
            <person name="Chen C."/>
            <person name="Bauer D."/>
            <person name="Andreopoulos W."/>
            <person name="Pangilinan J."/>
            <person name="LaButti K."/>
            <person name="Riley R."/>
            <person name="Lipzen A."/>
            <person name="Clum A."/>
            <person name="Drula E."/>
            <person name="Henrissat B."/>
            <person name="Kohler A."/>
            <person name="Grigoriev I.V."/>
            <person name="Martin F.M."/>
            <person name="Hacquard S."/>
        </authorList>
    </citation>
    <scope>NUCLEOTIDE SEQUENCE</scope>
    <source>
        <strain evidence="6">MPI-CAGE-AT-0021</strain>
    </source>
</reference>
<evidence type="ECO:0000256" key="1">
    <source>
        <dbReference type="ARBA" id="ARBA00022723"/>
    </source>
</evidence>
<evidence type="ECO:0000313" key="7">
    <source>
        <dbReference type="Proteomes" id="UP000717696"/>
    </source>
</evidence>
<proteinExistence type="inferred from homology"/>
<dbReference type="Pfam" id="PF00491">
    <property type="entry name" value="Arginase"/>
    <property type="match status" value="1"/>
</dbReference>
<dbReference type="PANTHER" id="PTHR11358">
    <property type="entry name" value="ARGINASE/AGMATINASE"/>
    <property type="match status" value="1"/>
</dbReference>
<dbReference type="Gene3D" id="3.40.800.10">
    <property type="entry name" value="Ureohydrolase domain"/>
    <property type="match status" value="1"/>
</dbReference>
<keyword evidence="1" id="KW-0479">Metal-binding</keyword>
<name>A0A9P9DLV1_9HYPO</name>
<dbReference type="PRINTS" id="PR00116">
    <property type="entry name" value="ARGINASE"/>
</dbReference>
<protein>
    <submittedName>
        <fullName evidence="6">Agmatinase</fullName>
    </submittedName>
</protein>
<comment type="similarity">
    <text evidence="3 4">Belongs to the arginase family.</text>
</comment>
<keyword evidence="5" id="KW-0732">Signal</keyword>
<dbReference type="InterPro" id="IPR006035">
    <property type="entry name" value="Ureohydrolase"/>
</dbReference>
<evidence type="ECO:0000313" key="6">
    <source>
        <dbReference type="EMBL" id="KAH7121900.1"/>
    </source>
</evidence>
<organism evidence="6 7">
    <name type="scientific">Dactylonectria estremocensis</name>
    <dbReference type="NCBI Taxonomy" id="1079267"/>
    <lineage>
        <taxon>Eukaryota</taxon>
        <taxon>Fungi</taxon>
        <taxon>Dikarya</taxon>
        <taxon>Ascomycota</taxon>
        <taxon>Pezizomycotina</taxon>
        <taxon>Sordariomycetes</taxon>
        <taxon>Hypocreomycetidae</taxon>
        <taxon>Hypocreales</taxon>
        <taxon>Nectriaceae</taxon>
        <taxon>Dactylonectria</taxon>
    </lineage>
</organism>
<feature type="chain" id="PRO_5040379143" evidence="5">
    <location>
        <begin position="23"/>
        <end position="410"/>
    </location>
</feature>